<sequence length="207" mass="22908">MQGSYHSNGLPRPYYMKPSSKKKHSPYNNLKEPIVFFNTPRRKLIGYIFMFLIIGTLMWWVSQDLKDKPESEYEVVPADQYTSSSSSSSSNKKHNLDNDNHNLDNMVKGVGSKADTEKDNLDLAENLAAGSKGEKGLGVAEAPKGGIANEAPLVGNNEDDVVGNGNKAQQKQQQQQNKQVGHPPLHNAADDEKSNERIVQQILQDTS</sequence>
<dbReference type="OrthoDB" id="3997851at2759"/>
<dbReference type="EMBL" id="JABWAB010000006">
    <property type="protein sequence ID" value="KAF6048808.1"/>
    <property type="molecule type" value="Genomic_DNA"/>
</dbReference>
<organism evidence="3 4">
    <name type="scientific">Candida parapsilosis</name>
    <name type="common">Yeast</name>
    <dbReference type="NCBI Taxonomy" id="5480"/>
    <lineage>
        <taxon>Eukaryota</taxon>
        <taxon>Fungi</taxon>
        <taxon>Dikarya</taxon>
        <taxon>Ascomycota</taxon>
        <taxon>Saccharomycotina</taxon>
        <taxon>Pichiomycetes</taxon>
        <taxon>Debaryomycetaceae</taxon>
        <taxon>Candida/Lodderomyces clade</taxon>
        <taxon>Candida</taxon>
    </lineage>
</organism>
<feature type="region of interest" description="Disordered" evidence="1">
    <location>
        <begin position="76"/>
        <end position="116"/>
    </location>
</feature>
<evidence type="ECO:0000313" key="3">
    <source>
        <dbReference type="EMBL" id="KAF6048808.1"/>
    </source>
</evidence>
<feature type="compositionally biased region" description="Low complexity" evidence="1">
    <location>
        <begin position="162"/>
        <end position="181"/>
    </location>
</feature>
<evidence type="ECO:0000256" key="1">
    <source>
        <dbReference type="SAM" id="MobiDB-lite"/>
    </source>
</evidence>
<reference evidence="3" key="1">
    <citation type="submission" date="2020-03" db="EMBL/GenBank/DDBJ databases">
        <title>FDA dAtabase for Regulatory Grade micrObial Sequences (FDA-ARGOS): Supporting development and validation of Infectious Disease Dx tests.</title>
        <authorList>
            <person name="Campos J."/>
            <person name="Goldberg B."/>
            <person name="Tallon L."/>
            <person name="Sadzewicz L."/>
            <person name="Vavikolanu K."/>
            <person name="Mehta A."/>
            <person name="Aluvathingal J."/>
            <person name="Nadendla S."/>
            <person name="Nandy P."/>
            <person name="Geyer C."/>
            <person name="Yan Y."/>
            <person name="Sichtig H."/>
        </authorList>
    </citation>
    <scope>NUCLEOTIDE SEQUENCE [LARGE SCALE GENOMIC DNA]</scope>
    <source>
        <strain evidence="3">FDAARGOS_652</strain>
    </source>
</reference>
<gene>
    <name evidence="3" type="ORF">FOB60_004192</name>
</gene>
<feature type="region of interest" description="Disordered" evidence="1">
    <location>
        <begin position="1"/>
        <end position="24"/>
    </location>
</feature>
<name>A0A8X7NL57_CANPA</name>
<keyword evidence="2" id="KW-0812">Transmembrane</keyword>
<evidence type="ECO:0000313" key="4">
    <source>
        <dbReference type="Proteomes" id="UP000590412"/>
    </source>
</evidence>
<feature type="region of interest" description="Disordered" evidence="1">
    <location>
        <begin position="145"/>
        <end position="196"/>
    </location>
</feature>
<keyword evidence="2" id="KW-0472">Membrane</keyword>
<keyword evidence="2" id="KW-1133">Transmembrane helix</keyword>
<comment type="caution">
    <text evidence="3">The sequence shown here is derived from an EMBL/GenBank/DDBJ whole genome shotgun (WGS) entry which is preliminary data.</text>
</comment>
<accession>A0A8X7NL57</accession>
<protein>
    <submittedName>
        <fullName evidence="3">Uncharacterized protein</fullName>
    </submittedName>
</protein>
<dbReference type="Proteomes" id="UP000590412">
    <property type="component" value="Unassembled WGS sequence"/>
</dbReference>
<evidence type="ECO:0000256" key="2">
    <source>
        <dbReference type="SAM" id="Phobius"/>
    </source>
</evidence>
<feature type="transmembrane region" description="Helical" evidence="2">
    <location>
        <begin position="44"/>
        <end position="61"/>
    </location>
</feature>
<dbReference type="AlphaFoldDB" id="A0A8X7NL57"/>
<proteinExistence type="predicted"/>